<dbReference type="InterPro" id="IPR014001">
    <property type="entry name" value="Helicase_ATP-bd"/>
</dbReference>
<dbReference type="Pfam" id="PF00270">
    <property type="entry name" value="DEAD"/>
    <property type="match status" value="1"/>
</dbReference>
<keyword evidence="1" id="KW-0547">Nucleotide-binding</keyword>
<evidence type="ECO:0000313" key="7">
    <source>
        <dbReference type="EMBL" id="URI14986.1"/>
    </source>
</evidence>
<dbReference type="CDD" id="cd17921">
    <property type="entry name" value="DEXHc_Ski2"/>
    <property type="match status" value="1"/>
</dbReference>
<dbReference type="InterPro" id="IPR050474">
    <property type="entry name" value="Hel308_SKI2-like"/>
</dbReference>
<evidence type="ECO:0000313" key="8">
    <source>
        <dbReference type="Proteomes" id="UP001055429"/>
    </source>
</evidence>
<keyword evidence="2" id="KW-0378">Hydrolase</keyword>
<name>A0ABY4SMQ8_9CAUL</name>
<accession>A0ABY4SMQ8</accession>
<reference evidence="7" key="1">
    <citation type="submission" date="2022-05" db="EMBL/GenBank/DDBJ databases">
        <title>Brevundimonas albigilva TT17 genome sequence.</title>
        <authorList>
            <person name="Lee K."/>
            <person name="Son H."/>
        </authorList>
    </citation>
    <scope>NUCLEOTIDE SEQUENCE</scope>
    <source>
        <strain evidence="7">TT17</strain>
    </source>
</reference>
<evidence type="ECO:0000256" key="3">
    <source>
        <dbReference type="ARBA" id="ARBA00022806"/>
    </source>
</evidence>
<feature type="domain" description="Helicase ATP-binding" evidence="5">
    <location>
        <begin position="323"/>
        <end position="495"/>
    </location>
</feature>
<proteinExistence type="predicted"/>
<dbReference type="Proteomes" id="UP001055429">
    <property type="component" value="Chromosome"/>
</dbReference>
<keyword evidence="4" id="KW-0067">ATP-binding</keyword>
<gene>
    <name evidence="7" type="ORF">M8231_14460</name>
</gene>
<dbReference type="InterPro" id="IPR001650">
    <property type="entry name" value="Helicase_C-like"/>
</dbReference>
<evidence type="ECO:0000256" key="2">
    <source>
        <dbReference type="ARBA" id="ARBA00022801"/>
    </source>
</evidence>
<dbReference type="Gene3D" id="3.40.50.300">
    <property type="entry name" value="P-loop containing nucleotide triphosphate hydrolases"/>
    <property type="match status" value="2"/>
</dbReference>
<evidence type="ECO:0000259" key="5">
    <source>
        <dbReference type="PROSITE" id="PS51192"/>
    </source>
</evidence>
<protein>
    <submittedName>
        <fullName evidence="7">DEAD/DEAH box helicase</fullName>
    </submittedName>
</protein>
<sequence>MPSNIDAISAAVRRATEQGFRDQLLAKGQARAMVWRDGRVPDGGPRFARGLSYDLLAYGYSLLTQGLRLLEGDGDHDLARTACAAAAEALEAVVANGPESPEADFHRLMAAGAYHIARYSARAFSLLTPFADAEAGNLAPVERALSLLMLRQLDRLDQLVIDWTTGDRTSDEALARQLADLMPADAWADAEAPDDQDPDDAASDAVVEVADLVLTQGFMVATSEALLALERGERSLLDRALEQFGVGLEDAEALNMVPQWWAHRLARHLFEELWGCSFHNVLPKAGPAGLPDWTSLRDLFIASLHSRSRAEIDLWPSQIDAAARAMAIDENLVVSLPTSAGKTRIAELCILACLSAGKRVMFITPLRALSAQTEVSLIRTFRPLGKTVSGLYGSIGVSGADAGLLMDRDIVVATPEKLDFALRNDPALLDDVGLVVLDEGHTIGLGEREVRYEVQIQRLLRRADADQRRIVCLSAVLPENDQLDDFVAWLSKDHADGLVFKDWRPTRLRFGEVAWSDNGGKLNITLGEETPYIPKFLTPREPPQLGGRGQRRKLFPCDQRELVLATTWRLIEDGQTVLIYCPQRRSVEPFADTIVDLYKRQLLSALIEEDDPRLNKALAIGTEWLGADHPLLQCLRLGVAVHHGALPTPYRREVEALLRDGILKVTVSSPTLAQGLNLSATTLVFQGLRGHSGIVEPHEFRNIVGRAGRAFIDVQGLVLYPMFDKQFSRRRDWTELVNETAGREMESGLLRLILTLLRRMQTKLGTKDAQTLIDYVAGMPQWDFEPVAGETVEEQAQQEDAWNTYVTSLDTALLSMLGEEEVADADIEAALDAALASSLWSRRLARRGEKLQALMRDTLVKRAQYIWANTTARQRRGYFLAGVGLATGHLLDAHGDELIDLLTRANGAIIGRDDELAIDTLTAFADLAFGIPPFAPRKLPPNWRDMLRCWLEGRPMSAFAGDEDSDALQFIEEAFLYRLPWALESVRVYGLAIGYTTAQGFELDDLELGVAAGAVETGVLNRDTIFLIQAGFTSRSGAQIAVADGGGDFESLSDLRAWARTPEVMELTSDPAWPTPETHELWLEFLGGLSPERIATWSRQEHRASVQWLGAAPRPGEALRIKPGSEDEIVDSAYQHIGVLAGWVNAQRSGLLQVTSRDGGVDLVYLGPNDLNAQIL</sequence>
<dbReference type="EMBL" id="CP097649">
    <property type="protein sequence ID" value="URI14986.1"/>
    <property type="molecule type" value="Genomic_DNA"/>
</dbReference>
<dbReference type="InterPro" id="IPR011545">
    <property type="entry name" value="DEAD/DEAH_box_helicase_dom"/>
</dbReference>
<evidence type="ECO:0000259" key="6">
    <source>
        <dbReference type="PROSITE" id="PS51194"/>
    </source>
</evidence>
<evidence type="ECO:0000256" key="4">
    <source>
        <dbReference type="ARBA" id="ARBA00022840"/>
    </source>
</evidence>
<dbReference type="PANTHER" id="PTHR47961:SF6">
    <property type="entry name" value="DNA-DIRECTED DNA POLYMERASE"/>
    <property type="match status" value="1"/>
</dbReference>
<evidence type="ECO:0000256" key="1">
    <source>
        <dbReference type="ARBA" id="ARBA00022741"/>
    </source>
</evidence>
<dbReference type="SMART" id="SM00487">
    <property type="entry name" value="DEXDc"/>
    <property type="match status" value="1"/>
</dbReference>
<keyword evidence="8" id="KW-1185">Reference proteome</keyword>
<dbReference type="SMART" id="SM00490">
    <property type="entry name" value="HELICc"/>
    <property type="match status" value="1"/>
</dbReference>
<dbReference type="GO" id="GO:0004386">
    <property type="term" value="F:helicase activity"/>
    <property type="evidence" value="ECO:0007669"/>
    <property type="project" value="UniProtKB-KW"/>
</dbReference>
<keyword evidence="3 7" id="KW-0347">Helicase</keyword>
<organism evidence="7 8">
    <name type="scientific">Brevundimonas albigilva</name>
    <dbReference type="NCBI Taxonomy" id="1312364"/>
    <lineage>
        <taxon>Bacteria</taxon>
        <taxon>Pseudomonadati</taxon>
        <taxon>Pseudomonadota</taxon>
        <taxon>Alphaproteobacteria</taxon>
        <taxon>Caulobacterales</taxon>
        <taxon>Caulobacteraceae</taxon>
        <taxon>Brevundimonas</taxon>
    </lineage>
</organism>
<dbReference type="PROSITE" id="PS51194">
    <property type="entry name" value="HELICASE_CTER"/>
    <property type="match status" value="1"/>
</dbReference>
<dbReference type="RefSeq" id="WP_250201773.1">
    <property type="nucleotide sequence ID" value="NZ_CP097649.1"/>
</dbReference>
<dbReference type="SUPFAM" id="SSF52540">
    <property type="entry name" value="P-loop containing nucleoside triphosphate hydrolases"/>
    <property type="match status" value="1"/>
</dbReference>
<dbReference type="InterPro" id="IPR027417">
    <property type="entry name" value="P-loop_NTPase"/>
</dbReference>
<dbReference type="PROSITE" id="PS51192">
    <property type="entry name" value="HELICASE_ATP_BIND_1"/>
    <property type="match status" value="1"/>
</dbReference>
<feature type="domain" description="Helicase C-terminal" evidence="6">
    <location>
        <begin position="558"/>
        <end position="753"/>
    </location>
</feature>
<dbReference type="PANTHER" id="PTHR47961">
    <property type="entry name" value="DNA POLYMERASE THETA, PUTATIVE (AFU_ORTHOLOGUE AFUA_1G05260)-RELATED"/>
    <property type="match status" value="1"/>
</dbReference>